<dbReference type="AlphaFoldDB" id="A0A5A7PF05"/>
<keyword evidence="3" id="KW-0808">Transferase</keyword>
<name>A0A5A7PF05_STRAF</name>
<dbReference type="EC" id="2.3.2.27" evidence="2"/>
<dbReference type="PANTHER" id="PTHR22937">
    <property type="entry name" value="E3 UBIQUITIN-PROTEIN LIGASE RNF165"/>
    <property type="match status" value="1"/>
</dbReference>
<evidence type="ECO:0000256" key="7">
    <source>
        <dbReference type="ARBA" id="ARBA00022833"/>
    </source>
</evidence>
<feature type="region of interest" description="Disordered" evidence="9">
    <location>
        <begin position="28"/>
        <end position="56"/>
    </location>
</feature>
<dbReference type="GO" id="GO:0008270">
    <property type="term" value="F:zinc ion binding"/>
    <property type="evidence" value="ECO:0007669"/>
    <property type="project" value="UniProtKB-KW"/>
</dbReference>
<dbReference type="SMART" id="SM00184">
    <property type="entry name" value="RING"/>
    <property type="match status" value="1"/>
</dbReference>
<dbReference type="InterPro" id="IPR001841">
    <property type="entry name" value="Znf_RING"/>
</dbReference>
<evidence type="ECO:0000259" key="10">
    <source>
        <dbReference type="PROSITE" id="PS50089"/>
    </source>
</evidence>
<keyword evidence="5 8" id="KW-0863">Zinc-finger</keyword>
<evidence type="ECO:0000256" key="2">
    <source>
        <dbReference type="ARBA" id="ARBA00012483"/>
    </source>
</evidence>
<dbReference type="Proteomes" id="UP000325081">
    <property type="component" value="Unassembled WGS sequence"/>
</dbReference>
<evidence type="ECO:0000256" key="1">
    <source>
        <dbReference type="ARBA" id="ARBA00000900"/>
    </source>
</evidence>
<comment type="caution">
    <text evidence="11">The sequence shown here is derived from an EMBL/GenBank/DDBJ whole genome shotgun (WGS) entry which is preliminary data.</text>
</comment>
<evidence type="ECO:0000256" key="4">
    <source>
        <dbReference type="ARBA" id="ARBA00022723"/>
    </source>
</evidence>
<evidence type="ECO:0000256" key="8">
    <source>
        <dbReference type="PROSITE-ProRule" id="PRU00175"/>
    </source>
</evidence>
<evidence type="ECO:0000313" key="12">
    <source>
        <dbReference type="Proteomes" id="UP000325081"/>
    </source>
</evidence>
<proteinExistence type="predicted"/>
<keyword evidence="12" id="KW-1185">Reference proteome</keyword>
<dbReference type="GO" id="GO:0061630">
    <property type="term" value="F:ubiquitin protein ligase activity"/>
    <property type="evidence" value="ECO:0007669"/>
    <property type="project" value="UniProtKB-EC"/>
</dbReference>
<evidence type="ECO:0000256" key="5">
    <source>
        <dbReference type="ARBA" id="ARBA00022771"/>
    </source>
</evidence>
<accession>A0A5A7PF05</accession>
<reference evidence="12" key="1">
    <citation type="journal article" date="2019" name="Curr. Biol.">
        <title>Genome Sequence of Striga asiatica Provides Insight into the Evolution of Plant Parasitism.</title>
        <authorList>
            <person name="Yoshida S."/>
            <person name="Kim S."/>
            <person name="Wafula E.K."/>
            <person name="Tanskanen J."/>
            <person name="Kim Y.M."/>
            <person name="Honaas L."/>
            <person name="Yang Z."/>
            <person name="Spallek T."/>
            <person name="Conn C.E."/>
            <person name="Ichihashi Y."/>
            <person name="Cheong K."/>
            <person name="Cui S."/>
            <person name="Der J.P."/>
            <person name="Gundlach H."/>
            <person name="Jiao Y."/>
            <person name="Hori C."/>
            <person name="Ishida J.K."/>
            <person name="Kasahara H."/>
            <person name="Kiba T."/>
            <person name="Kim M.S."/>
            <person name="Koo N."/>
            <person name="Laohavisit A."/>
            <person name="Lee Y.H."/>
            <person name="Lumba S."/>
            <person name="McCourt P."/>
            <person name="Mortimer J.C."/>
            <person name="Mutuku J.M."/>
            <person name="Nomura T."/>
            <person name="Sasaki-Sekimoto Y."/>
            <person name="Seto Y."/>
            <person name="Wang Y."/>
            <person name="Wakatake T."/>
            <person name="Sakakibara H."/>
            <person name="Demura T."/>
            <person name="Yamaguchi S."/>
            <person name="Yoneyama K."/>
            <person name="Manabe R.I."/>
            <person name="Nelson D.C."/>
            <person name="Schulman A.H."/>
            <person name="Timko M.P."/>
            <person name="dePamphilis C.W."/>
            <person name="Choi D."/>
            <person name="Shirasu K."/>
        </authorList>
    </citation>
    <scope>NUCLEOTIDE SEQUENCE [LARGE SCALE GENOMIC DNA]</scope>
    <source>
        <strain evidence="12">cv. UVA1</strain>
    </source>
</reference>
<sequence length="295" mass="32577">MDLREEELDMMINWDVSSLELFEQPHETAMNNSDSTSSGQSGFQHHEPTAIQTPPLQTVPSRVLTDAEFEPQIQIPSLETGTSRASAAASLTNLSGPIEPTATGSQLMGMADSSFSSIGRLELPGAIVVRMPRINTRHVLTEADFAGLNVSESQLMGMADSSFSSIGRLDGAIVVRMPRIHTRHVLTEADFAGLNVSPILSLGSRLRRRRHDGLQEDRISKYLKIITNNNIVDEKTVCAICLDNFCGKDMQVAIVDGCGHKFHACCLKRWLRRKNICPLCRRIAINVPEDFLCFV</sequence>
<dbReference type="PROSITE" id="PS50089">
    <property type="entry name" value="ZF_RING_2"/>
    <property type="match status" value="1"/>
</dbReference>
<evidence type="ECO:0000256" key="9">
    <source>
        <dbReference type="SAM" id="MobiDB-lite"/>
    </source>
</evidence>
<evidence type="ECO:0000313" key="11">
    <source>
        <dbReference type="EMBL" id="GER31483.1"/>
    </source>
</evidence>
<dbReference type="Gene3D" id="3.30.40.10">
    <property type="entry name" value="Zinc/RING finger domain, C3HC4 (zinc finger)"/>
    <property type="match status" value="1"/>
</dbReference>
<dbReference type="PANTHER" id="PTHR22937:SF163">
    <property type="entry name" value="RING-TYPE E3 UBIQUITIN TRANSFERASE"/>
    <property type="match status" value="1"/>
</dbReference>
<keyword evidence="7" id="KW-0862">Zinc</keyword>
<dbReference type="Pfam" id="PF13639">
    <property type="entry name" value="zf-RING_2"/>
    <property type="match status" value="1"/>
</dbReference>
<feature type="compositionally biased region" description="Polar residues" evidence="9">
    <location>
        <begin position="29"/>
        <end position="43"/>
    </location>
</feature>
<dbReference type="OrthoDB" id="912690at2759"/>
<dbReference type="InterPro" id="IPR013083">
    <property type="entry name" value="Znf_RING/FYVE/PHD"/>
</dbReference>
<protein>
    <recommendedName>
        <fullName evidence="2">RING-type E3 ubiquitin transferase</fullName>
        <ecNumber evidence="2">2.3.2.27</ecNumber>
    </recommendedName>
</protein>
<comment type="catalytic activity">
    <reaction evidence="1">
        <text>S-ubiquitinyl-[E2 ubiquitin-conjugating enzyme]-L-cysteine + [acceptor protein]-L-lysine = [E2 ubiquitin-conjugating enzyme]-L-cysteine + N(6)-ubiquitinyl-[acceptor protein]-L-lysine.</text>
        <dbReference type="EC" id="2.3.2.27"/>
    </reaction>
</comment>
<evidence type="ECO:0000256" key="6">
    <source>
        <dbReference type="ARBA" id="ARBA00022786"/>
    </source>
</evidence>
<feature type="domain" description="RING-type" evidence="10">
    <location>
        <begin position="238"/>
        <end position="281"/>
    </location>
</feature>
<dbReference type="SUPFAM" id="SSF57850">
    <property type="entry name" value="RING/U-box"/>
    <property type="match status" value="1"/>
</dbReference>
<keyword evidence="6" id="KW-0833">Ubl conjugation pathway</keyword>
<dbReference type="InterPro" id="IPR045191">
    <property type="entry name" value="MBR1/2-like"/>
</dbReference>
<dbReference type="EMBL" id="BKCP01004483">
    <property type="protein sequence ID" value="GER31483.1"/>
    <property type="molecule type" value="Genomic_DNA"/>
</dbReference>
<gene>
    <name evidence="11" type="ORF">STAS_07477</name>
</gene>
<organism evidence="11 12">
    <name type="scientific">Striga asiatica</name>
    <name type="common">Asiatic witchweed</name>
    <name type="synonym">Buchnera asiatica</name>
    <dbReference type="NCBI Taxonomy" id="4170"/>
    <lineage>
        <taxon>Eukaryota</taxon>
        <taxon>Viridiplantae</taxon>
        <taxon>Streptophyta</taxon>
        <taxon>Embryophyta</taxon>
        <taxon>Tracheophyta</taxon>
        <taxon>Spermatophyta</taxon>
        <taxon>Magnoliopsida</taxon>
        <taxon>eudicotyledons</taxon>
        <taxon>Gunneridae</taxon>
        <taxon>Pentapetalae</taxon>
        <taxon>asterids</taxon>
        <taxon>lamiids</taxon>
        <taxon>Lamiales</taxon>
        <taxon>Orobanchaceae</taxon>
        <taxon>Buchnereae</taxon>
        <taxon>Striga</taxon>
    </lineage>
</organism>
<evidence type="ECO:0000256" key="3">
    <source>
        <dbReference type="ARBA" id="ARBA00022679"/>
    </source>
</evidence>
<keyword evidence="4" id="KW-0479">Metal-binding</keyword>